<evidence type="ECO:0000313" key="3">
    <source>
        <dbReference type="Proteomes" id="UP000823862"/>
    </source>
</evidence>
<feature type="domain" description="HTH cro/C1-type" evidence="1">
    <location>
        <begin position="20"/>
        <end position="77"/>
    </location>
</feature>
<sequence>MMDFYEYSVPELVRLLGSRFKDYRMRAGMTQKEVAEQSGITVTTIHKFETGISTNISLGTFLLLLKTIERIGAIDELLPELPESPYLYVKEKKVQRIRHKKESK</sequence>
<dbReference type="AlphaFoldDB" id="A0A9D2HV08"/>
<dbReference type="Pfam" id="PF01381">
    <property type="entry name" value="HTH_3"/>
    <property type="match status" value="1"/>
</dbReference>
<dbReference type="SUPFAM" id="SSF47413">
    <property type="entry name" value="lambda repressor-like DNA-binding domains"/>
    <property type="match status" value="1"/>
</dbReference>
<reference evidence="2" key="1">
    <citation type="journal article" date="2021" name="PeerJ">
        <title>Extensive microbial diversity within the chicken gut microbiome revealed by metagenomics and culture.</title>
        <authorList>
            <person name="Gilroy R."/>
            <person name="Ravi A."/>
            <person name="Getino M."/>
            <person name="Pursley I."/>
            <person name="Horton D.L."/>
            <person name="Alikhan N.F."/>
            <person name="Baker D."/>
            <person name="Gharbi K."/>
            <person name="Hall N."/>
            <person name="Watson M."/>
            <person name="Adriaenssens E.M."/>
            <person name="Foster-Nyarko E."/>
            <person name="Jarju S."/>
            <person name="Secka A."/>
            <person name="Antonio M."/>
            <person name="Oren A."/>
            <person name="Chaudhuri R.R."/>
            <person name="La Ragione R."/>
            <person name="Hildebrand F."/>
            <person name="Pallen M.J."/>
        </authorList>
    </citation>
    <scope>NUCLEOTIDE SEQUENCE</scope>
    <source>
        <strain evidence="2">ChiHjej12B11-9795</strain>
    </source>
</reference>
<dbReference type="InterPro" id="IPR001387">
    <property type="entry name" value="Cro/C1-type_HTH"/>
</dbReference>
<dbReference type="InterPro" id="IPR010982">
    <property type="entry name" value="Lambda_DNA-bd_dom_sf"/>
</dbReference>
<evidence type="ECO:0000313" key="2">
    <source>
        <dbReference type="EMBL" id="HJA86020.1"/>
    </source>
</evidence>
<dbReference type="SMART" id="SM00530">
    <property type="entry name" value="HTH_XRE"/>
    <property type="match status" value="1"/>
</dbReference>
<dbReference type="Proteomes" id="UP000823862">
    <property type="component" value="Unassembled WGS sequence"/>
</dbReference>
<dbReference type="Gene3D" id="1.10.260.40">
    <property type="entry name" value="lambda repressor-like DNA-binding domains"/>
    <property type="match status" value="1"/>
</dbReference>
<proteinExistence type="predicted"/>
<name>A0A9D2HV08_9BACE</name>
<reference evidence="2" key="2">
    <citation type="submission" date="2021-04" db="EMBL/GenBank/DDBJ databases">
        <authorList>
            <person name="Gilroy R."/>
        </authorList>
    </citation>
    <scope>NUCLEOTIDE SEQUENCE</scope>
    <source>
        <strain evidence="2">ChiHjej12B11-9795</strain>
    </source>
</reference>
<gene>
    <name evidence="2" type="ORF">H9950_07515</name>
</gene>
<dbReference type="CDD" id="cd00093">
    <property type="entry name" value="HTH_XRE"/>
    <property type="match status" value="1"/>
</dbReference>
<dbReference type="PROSITE" id="PS50943">
    <property type="entry name" value="HTH_CROC1"/>
    <property type="match status" value="1"/>
</dbReference>
<evidence type="ECO:0000259" key="1">
    <source>
        <dbReference type="PROSITE" id="PS50943"/>
    </source>
</evidence>
<organism evidence="2 3">
    <name type="scientific">Candidatus Bacteroides avicola</name>
    <dbReference type="NCBI Taxonomy" id="2838468"/>
    <lineage>
        <taxon>Bacteria</taxon>
        <taxon>Pseudomonadati</taxon>
        <taxon>Bacteroidota</taxon>
        <taxon>Bacteroidia</taxon>
        <taxon>Bacteroidales</taxon>
        <taxon>Bacteroidaceae</taxon>
        <taxon>Bacteroides</taxon>
    </lineage>
</organism>
<comment type="caution">
    <text evidence="2">The sequence shown here is derived from an EMBL/GenBank/DDBJ whole genome shotgun (WGS) entry which is preliminary data.</text>
</comment>
<protein>
    <submittedName>
        <fullName evidence="2">Helix-turn-helix domain-containing protein</fullName>
    </submittedName>
</protein>
<accession>A0A9D2HV08</accession>
<dbReference type="EMBL" id="DWZI01000038">
    <property type="protein sequence ID" value="HJA86020.1"/>
    <property type="molecule type" value="Genomic_DNA"/>
</dbReference>
<dbReference type="GO" id="GO:0003677">
    <property type="term" value="F:DNA binding"/>
    <property type="evidence" value="ECO:0007669"/>
    <property type="project" value="InterPro"/>
</dbReference>